<name>A0ABZ2KKD0_9BACT</name>
<evidence type="ECO:0000313" key="2">
    <source>
        <dbReference type="EMBL" id="WXA99136.1"/>
    </source>
</evidence>
<keyword evidence="3" id="KW-1185">Reference proteome</keyword>
<dbReference type="PRINTS" id="PR00111">
    <property type="entry name" value="ABHYDROLASE"/>
</dbReference>
<dbReference type="InterPro" id="IPR029058">
    <property type="entry name" value="AB_hydrolase_fold"/>
</dbReference>
<organism evidence="2 3">
    <name type="scientific">Pendulispora brunnea</name>
    <dbReference type="NCBI Taxonomy" id="2905690"/>
    <lineage>
        <taxon>Bacteria</taxon>
        <taxon>Pseudomonadati</taxon>
        <taxon>Myxococcota</taxon>
        <taxon>Myxococcia</taxon>
        <taxon>Myxococcales</taxon>
        <taxon>Sorangiineae</taxon>
        <taxon>Pendulisporaceae</taxon>
        <taxon>Pendulispora</taxon>
    </lineage>
</organism>
<protein>
    <submittedName>
        <fullName evidence="2">Lysophospholipase</fullName>
    </submittedName>
</protein>
<dbReference type="InterPro" id="IPR000073">
    <property type="entry name" value="AB_hydrolase_1"/>
</dbReference>
<evidence type="ECO:0000313" key="3">
    <source>
        <dbReference type="Proteomes" id="UP001379533"/>
    </source>
</evidence>
<dbReference type="PANTHER" id="PTHR11614">
    <property type="entry name" value="PHOSPHOLIPASE-RELATED"/>
    <property type="match status" value="1"/>
</dbReference>
<sequence length="288" mass="31807">MDPSKGYQSGYIQGEDSAKLFWQRWCPPEQMKGTVIIVHDLKDHGARYAELALGLLVPAKYGVYALDLRGHGQSDGERGYVDDFDRYVRDLDAFVRHVKKEEWATAAASTPFVLGHGTGGTIAAHYATTSPPIRGVAISGAWLRQNISALVLQGLRMADTPSREPAKATFYGLDLNDYSSDPAVVEQLRKDPLVQNGRLPARTALQMTKAINRLREKAKNISLPLLVLHGEGDRIAPIQGAKDVFDTAGSQSKLLRTYPGCAHDLWHEPEPNRARIRRDLVAWLNATA</sequence>
<reference evidence="2 3" key="1">
    <citation type="submission" date="2021-12" db="EMBL/GenBank/DDBJ databases">
        <title>Discovery of the Pendulisporaceae a myxobacterial family with distinct sporulation behavior and unique specialized metabolism.</title>
        <authorList>
            <person name="Garcia R."/>
            <person name="Popoff A."/>
            <person name="Bader C.D."/>
            <person name="Loehr J."/>
            <person name="Walesch S."/>
            <person name="Walt C."/>
            <person name="Boldt J."/>
            <person name="Bunk B."/>
            <person name="Haeckl F.J.F.P.J."/>
            <person name="Gunesch A.P."/>
            <person name="Birkelbach J."/>
            <person name="Nuebel U."/>
            <person name="Pietschmann T."/>
            <person name="Bach T."/>
            <person name="Mueller R."/>
        </authorList>
    </citation>
    <scope>NUCLEOTIDE SEQUENCE [LARGE SCALE GENOMIC DNA]</scope>
    <source>
        <strain evidence="2 3">MSr12523</strain>
    </source>
</reference>
<dbReference type="Proteomes" id="UP001379533">
    <property type="component" value="Chromosome"/>
</dbReference>
<dbReference type="Pfam" id="PF12146">
    <property type="entry name" value="Hydrolase_4"/>
    <property type="match status" value="1"/>
</dbReference>
<proteinExistence type="predicted"/>
<dbReference type="RefSeq" id="WP_394849769.1">
    <property type="nucleotide sequence ID" value="NZ_CP089982.1"/>
</dbReference>
<dbReference type="Gene3D" id="3.40.50.1820">
    <property type="entry name" value="alpha/beta hydrolase"/>
    <property type="match status" value="1"/>
</dbReference>
<gene>
    <name evidence="2" type="ORF">LZC95_20225</name>
</gene>
<dbReference type="SUPFAM" id="SSF53474">
    <property type="entry name" value="alpha/beta-Hydrolases"/>
    <property type="match status" value="1"/>
</dbReference>
<dbReference type="EMBL" id="CP089982">
    <property type="protein sequence ID" value="WXA99136.1"/>
    <property type="molecule type" value="Genomic_DNA"/>
</dbReference>
<dbReference type="InterPro" id="IPR022742">
    <property type="entry name" value="Hydrolase_4"/>
</dbReference>
<accession>A0ABZ2KKD0</accession>
<evidence type="ECO:0000259" key="1">
    <source>
        <dbReference type="Pfam" id="PF12146"/>
    </source>
</evidence>
<dbReference type="InterPro" id="IPR051044">
    <property type="entry name" value="MAG_DAG_Lipase"/>
</dbReference>
<feature type="domain" description="Serine aminopeptidase S33" evidence="1">
    <location>
        <begin position="30"/>
        <end position="270"/>
    </location>
</feature>